<dbReference type="PANTHER" id="PTHR30535:SF34">
    <property type="entry name" value="MOLYBDATE-BINDING PROTEIN MOLA"/>
    <property type="match status" value="1"/>
</dbReference>
<accession>A0A0M4SGU9</accession>
<organism evidence="3 4">
    <name type="scientific">Campylobacter concisus</name>
    <dbReference type="NCBI Taxonomy" id="199"/>
    <lineage>
        <taxon>Bacteria</taxon>
        <taxon>Pseudomonadati</taxon>
        <taxon>Campylobacterota</taxon>
        <taxon>Epsilonproteobacteria</taxon>
        <taxon>Campylobacterales</taxon>
        <taxon>Campylobacteraceae</taxon>
        <taxon>Campylobacter</taxon>
    </lineage>
</organism>
<dbReference type="RefSeq" id="WP_081004428.1">
    <property type="nucleotide sequence ID" value="NZ_CABMKQ010000019.1"/>
</dbReference>
<evidence type="ECO:0000313" key="4">
    <source>
        <dbReference type="Proteomes" id="UP000066049"/>
    </source>
</evidence>
<dbReference type="GeneID" id="28662291"/>
<evidence type="ECO:0000259" key="2">
    <source>
        <dbReference type="PROSITE" id="PS50983"/>
    </source>
</evidence>
<dbReference type="EMBL" id="CP012541">
    <property type="protein sequence ID" value="ALF47315.1"/>
    <property type="molecule type" value="Genomic_DNA"/>
</dbReference>
<dbReference type="AlphaFoldDB" id="A0A0M4SGU9"/>
<dbReference type="PROSITE" id="PS50983">
    <property type="entry name" value="FE_B12_PBP"/>
    <property type="match status" value="1"/>
</dbReference>
<feature type="signal peptide" evidence="1">
    <location>
        <begin position="1"/>
        <end position="26"/>
    </location>
</feature>
<dbReference type="PANTHER" id="PTHR30535">
    <property type="entry name" value="VITAMIN B12-BINDING PROTEIN"/>
    <property type="match status" value="1"/>
</dbReference>
<evidence type="ECO:0000313" key="3">
    <source>
        <dbReference type="EMBL" id="ALF47315.1"/>
    </source>
</evidence>
<dbReference type="InterPro" id="IPR050902">
    <property type="entry name" value="ABC_Transporter_SBP"/>
</dbReference>
<proteinExistence type="predicted"/>
<dbReference type="Pfam" id="PF01497">
    <property type="entry name" value="Peripla_BP_2"/>
    <property type="match status" value="1"/>
</dbReference>
<dbReference type="PATRIC" id="fig|199.248.peg.647"/>
<dbReference type="SUPFAM" id="SSF53807">
    <property type="entry name" value="Helical backbone' metal receptor"/>
    <property type="match status" value="1"/>
</dbReference>
<dbReference type="Gene3D" id="1.20.58.2180">
    <property type="match status" value="1"/>
</dbReference>
<gene>
    <name evidence="3" type="ORF">CCON33237_0617</name>
</gene>
<evidence type="ECO:0000256" key="1">
    <source>
        <dbReference type="SAM" id="SignalP"/>
    </source>
</evidence>
<sequence length="351" mass="38980">MQTNFMHKVTKFSLVASLFMALSLNAAESARSITDMQGVKVSVPEKVEKIAALWNANNEIILALGGMDKVVATTDLIKNNKWFEHVYPKLKNLPAALNGKDLQIEELVKLAPDVIIVYNKNFQDELIKNGFSAVNLIFRDYPDMEKSIYATAEVIGTDDARKKAEKLANKIHDNSEFVTARTKNIPDAKRPKVLHLLGGANLLKVDGTNTIQNTWIKLGGGVNAINTEGFMIEVSAEEIINANPDIIIVGGNDTDAQIKKIKEHPAFSGSNAVKNGKIYGNPKGVWSWDRYGAESILQILWAAKTIQPDLFKDVDMKVKTKEFYKEFLNHDLSDKEYGYILKALNPDGSSK</sequence>
<reference evidence="4" key="1">
    <citation type="submission" date="2015-08" db="EMBL/GenBank/DDBJ databases">
        <title>Comparative genomics of the Campylobacter concisus group.</title>
        <authorList>
            <person name="Miller W.G."/>
            <person name="Yee E."/>
            <person name="Chapman M.H."/>
            <person name="Huynh S."/>
            <person name="Bono J.L."/>
            <person name="On S.L.W."/>
            <person name="St Leger J."/>
            <person name="Foster G."/>
            <person name="Parker C.T."/>
        </authorList>
    </citation>
    <scope>NUCLEOTIDE SEQUENCE [LARGE SCALE GENOMIC DNA]</scope>
    <source>
        <strain evidence="4">ATCC 33237</strain>
    </source>
</reference>
<protein>
    <submittedName>
        <fullName evidence="3">ABC transporter, periplasmic substrate-binding protein</fullName>
    </submittedName>
</protein>
<dbReference type="KEGG" id="ccoc:CCON33237_0617"/>
<dbReference type="CDD" id="cd01142">
    <property type="entry name" value="TroA_e"/>
    <property type="match status" value="1"/>
</dbReference>
<dbReference type="InterPro" id="IPR002491">
    <property type="entry name" value="ABC_transptr_periplasmic_BD"/>
</dbReference>
<feature type="domain" description="Fe/B12 periplasmic-binding" evidence="2">
    <location>
        <begin position="49"/>
        <end position="314"/>
    </location>
</feature>
<keyword evidence="1" id="KW-0732">Signal</keyword>
<dbReference type="Proteomes" id="UP000066049">
    <property type="component" value="Chromosome"/>
</dbReference>
<name>A0A0M4SGU9_9BACT</name>
<dbReference type="Gene3D" id="3.40.50.1980">
    <property type="entry name" value="Nitrogenase molybdenum iron protein domain"/>
    <property type="match status" value="2"/>
</dbReference>
<feature type="chain" id="PRO_5005801624" evidence="1">
    <location>
        <begin position="27"/>
        <end position="351"/>
    </location>
</feature>